<protein>
    <recommendedName>
        <fullName evidence="3">Peptidase U32</fullName>
    </recommendedName>
</protein>
<name>A0A1R0X6Q5_9BACL</name>
<dbReference type="AlphaFoldDB" id="A0A1R0X6Q5"/>
<gene>
    <name evidence="1" type="ORF">BJP51_21490</name>
</gene>
<dbReference type="Proteomes" id="UP000187465">
    <property type="component" value="Unassembled WGS sequence"/>
</dbReference>
<proteinExistence type="predicted"/>
<accession>A0A1R0X6Q5</accession>
<sequence length="389" mass="44541">MKISVPYNGDIQLIDELGGYEYISCFFGGSSQEGCGSGRSAAAMPISTRSDIEQAVKRAHMYNKEFNYLMNSSCLGNREYEDEGYRQIVDQMDWAAEIGVDWITLANQLLVDICRRRHPEIKVSLSSFAVVESVERAKYFDSMGVKEITVRENIARDFRLLERIQNSVECEIQVIVNQTCLYECPMQVYHDNVMSHGSSNRGTDNQSFMDYCSVKCTYEKFNDPGNIMKARWIRPEDLAEYEKIGIHRFKLTDRSKSTAWLLQAAKAYHDRQYPGNLADILNIVHTNHRRTAGAVTREKAVFSRQTQQSRQSIRALTLLDVYIDNSKLQGFIDFFKEVDCRSLDCAVCGYCDQFAVEVLSFPDPSARTKSLNMLQQLVQDTAERQPKVF</sequence>
<evidence type="ECO:0000313" key="1">
    <source>
        <dbReference type="EMBL" id="OMD30123.1"/>
    </source>
</evidence>
<reference evidence="1 2" key="1">
    <citation type="submission" date="2016-10" db="EMBL/GenBank/DDBJ databases">
        <title>Paenibacillus species isolates.</title>
        <authorList>
            <person name="Beno S.M."/>
        </authorList>
    </citation>
    <scope>NUCLEOTIDE SEQUENCE [LARGE SCALE GENOMIC DNA]</scope>
    <source>
        <strain evidence="1 2">FSL H7-0604</strain>
    </source>
</reference>
<dbReference type="InterPro" id="IPR051454">
    <property type="entry name" value="RNA/ubiquinone_mod_enzymes"/>
</dbReference>
<dbReference type="RefSeq" id="WP_076105495.1">
    <property type="nucleotide sequence ID" value="NZ_JARLKA010000019.1"/>
</dbReference>
<dbReference type="InterPro" id="IPR001539">
    <property type="entry name" value="Peptidase_U32"/>
</dbReference>
<organism evidence="1 2">
    <name type="scientific">Paenibacillus odorifer</name>
    <dbReference type="NCBI Taxonomy" id="189426"/>
    <lineage>
        <taxon>Bacteria</taxon>
        <taxon>Bacillati</taxon>
        <taxon>Bacillota</taxon>
        <taxon>Bacilli</taxon>
        <taxon>Bacillales</taxon>
        <taxon>Paenibacillaceae</taxon>
        <taxon>Paenibacillus</taxon>
    </lineage>
</organism>
<dbReference type="EMBL" id="MKQP01000027">
    <property type="protein sequence ID" value="OMD30123.1"/>
    <property type="molecule type" value="Genomic_DNA"/>
</dbReference>
<dbReference type="PANTHER" id="PTHR30217:SF10">
    <property type="entry name" value="23S RRNA 5-HYDROXYCYTIDINE C2501 SYNTHASE"/>
    <property type="match status" value="1"/>
</dbReference>
<evidence type="ECO:0008006" key="3">
    <source>
        <dbReference type="Google" id="ProtNLM"/>
    </source>
</evidence>
<dbReference type="PANTHER" id="PTHR30217">
    <property type="entry name" value="PEPTIDASE U32 FAMILY"/>
    <property type="match status" value="1"/>
</dbReference>
<dbReference type="Pfam" id="PF01136">
    <property type="entry name" value="Peptidase_U32"/>
    <property type="match status" value="1"/>
</dbReference>
<comment type="caution">
    <text evidence="1">The sequence shown here is derived from an EMBL/GenBank/DDBJ whole genome shotgun (WGS) entry which is preliminary data.</text>
</comment>
<evidence type="ECO:0000313" key="2">
    <source>
        <dbReference type="Proteomes" id="UP000187465"/>
    </source>
</evidence>